<dbReference type="Gene3D" id="3.30.420.10">
    <property type="entry name" value="Ribonuclease H-like superfamily/Ribonuclease H"/>
    <property type="match status" value="1"/>
</dbReference>
<dbReference type="PANTHER" id="PTHR38462:SF1">
    <property type="entry name" value="YPRB RIBONUCLEASE H-LIKE DOMAIN-CONTAINING PROTEIN"/>
    <property type="match status" value="1"/>
</dbReference>
<name>A0A9D8KGQ3_9DELT</name>
<evidence type="ECO:0000313" key="3">
    <source>
        <dbReference type="Proteomes" id="UP000809273"/>
    </source>
</evidence>
<sequence>MNERAYLDIETSFYGQITVIGIFIAPDNFVHLVGDMIEEYTIMRALDTADVIVTYNGSRFDIPIIKKRLGLDLRSYFKSHDLMYDCWRQGLHGGLKTVEKKLGIGRETEGLCGRDAPVLWERYIRSGDESALDLLLRYNRDDVMNLLVLEERLRGQETDGETVGLLNGRGSR</sequence>
<dbReference type="Proteomes" id="UP000809273">
    <property type="component" value="Unassembled WGS sequence"/>
</dbReference>
<dbReference type="InterPro" id="IPR036397">
    <property type="entry name" value="RNaseH_sf"/>
</dbReference>
<evidence type="ECO:0000313" key="2">
    <source>
        <dbReference type="EMBL" id="MBN1573853.1"/>
    </source>
</evidence>
<dbReference type="PANTHER" id="PTHR38462">
    <property type="entry name" value="EXONUCLEASE-LIKE PROTEIN"/>
    <property type="match status" value="1"/>
</dbReference>
<dbReference type="GO" id="GO:0003676">
    <property type="term" value="F:nucleic acid binding"/>
    <property type="evidence" value="ECO:0007669"/>
    <property type="project" value="InterPro"/>
</dbReference>
<gene>
    <name evidence="2" type="ORF">JW984_11710</name>
</gene>
<reference evidence="2" key="1">
    <citation type="journal article" date="2021" name="Environ. Microbiol.">
        <title>Genomic characterization of three novel Desulfobacterota classes expand the metabolic and phylogenetic diversity of the phylum.</title>
        <authorList>
            <person name="Murphy C.L."/>
            <person name="Biggerstaff J."/>
            <person name="Eichhorn A."/>
            <person name="Ewing E."/>
            <person name="Shahan R."/>
            <person name="Soriano D."/>
            <person name="Stewart S."/>
            <person name="VanMol K."/>
            <person name="Walker R."/>
            <person name="Walters P."/>
            <person name="Elshahed M.S."/>
            <person name="Youssef N.H."/>
        </authorList>
    </citation>
    <scope>NUCLEOTIDE SEQUENCE</scope>
    <source>
        <strain evidence="2">Zod_Metabat.24</strain>
    </source>
</reference>
<dbReference type="Pfam" id="PF13482">
    <property type="entry name" value="RNase_H_2"/>
    <property type="match status" value="1"/>
</dbReference>
<dbReference type="InterPro" id="IPR038720">
    <property type="entry name" value="YprB_RNase_H-like_dom"/>
</dbReference>
<comment type="caution">
    <text evidence="2">The sequence shown here is derived from an EMBL/GenBank/DDBJ whole genome shotgun (WGS) entry which is preliminary data.</text>
</comment>
<dbReference type="EMBL" id="JAFGIX010000057">
    <property type="protein sequence ID" value="MBN1573853.1"/>
    <property type="molecule type" value="Genomic_DNA"/>
</dbReference>
<reference evidence="2" key="2">
    <citation type="submission" date="2021-01" db="EMBL/GenBank/DDBJ databases">
        <authorList>
            <person name="Hahn C.R."/>
            <person name="Youssef N.H."/>
            <person name="Elshahed M."/>
        </authorList>
    </citation>
    <scope>NUCLEOTIDE SEQUENCE</scope>
    <source>
        <strain evidence="2">Zod_Metabat.24</strain>
    </source>
</reference>
<organism evidence="2 3">
    <name type="scientific">Candidatus Zymogenus saltonus</name>
    <dbReference type="NCBI Taxonomy" id="2844893"/>
    <lineage>
        <taxon>Bacteria</taxon>
        <taxon>Deltaproteobacteria</taxon>
        <taxon>Candidatus Zymogenia</taxon>
        <taxon>Candidatus Zymogeniales</taxon>
        <taxon>Candidatus Zymogenaceae</taxon>
        <taxon>Candidatus Zymogenus</taxon>
    </lineage>
</organism>
<dbReference type="AlphaFoldDB" id="A0A9D8KGQ3"/>
<accession>A0A9D8KGQ3</accession>
<proteinExistence type="predicted"/>
<dbReference type="InterPro" id="IPR012337">
    <property type="entry name" value="RNaseH-like_sf"/>
</dbReference>
<dbReference type="SUPFAM" id="SSF53098">
    <property type="entry name" value="Ribonuclease H-like"/>
    <property type="match status" value="1"/>
</dbReference>
<protein>
    <submittedName>
        <fullName evidence="2">Ribonuclease H-like domain-containing protein</fullName>
    </submittedName>
</protein>
<feature type="domain" description="YprB ribonuclease H-like" evidence="1">
    <location>
        <begin position="5"/>
        <end position="153"/>
    </location>
</feature>
<evidence type="ECO:0000259" key="1">
    <source>
        <dbReference type="Pfam" id="PF13482"/>
    </source>
</evidence>